<gene>
    <name evidence="3" type="ORF">SAMN02745674_01225</name>
</gene>
<accession>A0A1T4PIL4</accession>
<sequence>MPRIVLCLLLAVLSTSVAAREVKMSSPDGGGCADAESVATATSAAAPASGKVAAPASESKHGLRPDVEPHRVPGVRWHSFLPGMFR</sequence>
<proteinExistence type="predicted"/>
<dbReference type="EMBL" id="FUXP01000003">
    <property type="protein sequence ID" value="SJZ91383.1"/>
    <property type="molecule type" value="Genomic_DNA"/>
</dbReference>
<keyword evidence="4" id="KW-1185">Reference proteome</keyword>
<dbReference type="RefSeq" id="WP_078757828.1">
    <property type="nucleotide sequence ID" value="NZ_FUXP01000003.1"/>
</dbReference>
<organism evidence="3 4">
    <name type="scientific">Lysobacter spongiicola DSM 21749</name>
    <dbReference type="NCBI Taxonomy" id="1122188"/>
    <lineage>
        <taxon>Bacteria</taxon>
        <taxon>Pseudomonadati</taxon>
        <taxon>Pseudomonadota</taxon>
        <taxon>Gammaproteobacteria</taxon>
        <taxon>Lysobacterales</taxon>
        <taxon>Lysobacteraceae</taxon>
        <taxon>Novilysobacter</taxon>
    </lineage>
</organism>
<evidence type="ECO:0000313" key="3">
    <source>
        <dbReference type="EMBL" id="SJZ91383.1"/>
    </source>
</evidence>
<evidence type="ECO:0000313" key="4">
    <source>
        <dbReference type="Proteomes" id="UP000190061"/>
    </source>
</evidence>
<feature type="signal peptide" evidence="2">
    <location>
        <begin position="1"/>
        <end position="19"/>
    </location>
</feature>
<dbReference type="Proteomes" id="UP000190061">
    <property type="component" value="Unassembled WGS sequence"/>
</dbReference>
<name>A0A1T4PIL4_9GAMM</name>
<evidence type="ECO:0008006" key="5">
    <source>
        <dbReference type="Google" id="ProtNLM"/>
    </source>
</evidence>
<feature type="region of interest" description="Disordered" evidence="1">
    <location>
        <begin position="44"/>
        <end position="69"/>
    </location>
</feature>
<feature type="compositionally biased region" description="Low complexity" evidence="1">
    <location>
        <begin position="44"/>
        <end position="57"/>
    </location>
</feature>
<protein>
    <recommendedName>
        <fullName evidence="5">Secreted protein</fullName>
    </recommendedName>
</protein>
<dbReference type="STRING" id="1122188.SAMN02745674_01225"/>
<keyword evidence="2" id="KW-0732">Signal</keyword>
<feature type="chain" id="PRO_5013227698" description="Secreted protein" evidence="2">
    <location>
        <begin position="20"/>
        <end position="86"/>
    </location>
</feature>
<evidence type="ECO:0000256" key="2">
    <source>
        <dbReference type="SAM" id="SignalP"/>
    </source>
</evidence>
<feature type="compositionally biased region" description="Basic and acidic residues" evidence="1">
    <location>
        <begin position="58"/>
        <end position="69"/>
    </location>
</feature>
<dbReference type="AlphaFoldDB" id="A0A1T4PIL4"/>
<evidence type="ECO:0000256" key="1">
    <source>
        <dbReference type="SAM" id="MobiDB-lite"/>
    </source>
</evidence>
<reference evidence="3 4" key="1">
    <citation type="submission" date="2017-02" db="EMBL/GenBank/DDBJ databases">
        <authorList>
            <person name="Peterson S.W."/>
        </authorList>
    </citation>
    <scope>NUCLEOTIDE SEQUENCE [LARGE SCALE GENOMIC DNA]</scope>
    <source>
        <strain evidence="3 4">DSM 21749</strain>
    </source>
</reference>